<dbReference type="Proteomes" id="UP001176961">
    <property type="component" value="Unassembled WGS sequence"/>
</dbReference>
<evidence type="ECO:0000313" key="4">
    <source>
        <dbReference type="Proteomes" id="UP001176961"/>
    </source>
</evidence>
<keyword evidence="2" id="KW-0472">Membrane</keyword>
<feature type="compositionally biased region" description="Basic and acidic residues" evidence="1">
    <location>
        <begin position="124"/>
        <end position="142"/>
    </location>
</feature>
<keyword evidence="2" id="KW-1133">Transmembrane helix</keyword>
<feature type="region of interest" description="Disordered" evidence="1">
    <location>
        <begin position="101"/>
        <end position="142"/>
    </location>
</feature>
<gene>
    <name evidence="3" type="ORF">CYNAS_LOCUS1438</name>
</gene>
<dbReference type="EMBL" id="CATQJL010000001">
    <property type="protein sequence ID" value="CAJ0589455.1"/>
    <property type="molecule type" value="Genomic_DNA"/>
</dbReference>
<evidence type="ECO:0000256" key="2">
    <source>
        <dbReference type="SAM" id="Phobius"/>
    </source>
</evidence>
<feature type="region of interest" description="Disordered" evidence="1">
    <location>
        <begin position="191"/>
        <end position="260"/>
    </location>
</feature>
<name>A0AA36DMD4_CYLNA</name>
<feature type="compositionally biased region" description="Basic and acidic residues" evidence="1">
    <location>
        <begin position="192"/>
        <end position="210"/>
    </location>
</feature>
<feature type="compositionally biased region" description="Basic and acidic residues" evidence="1">
    <location>
        <begin position="219"/>
        <end position="260"/>
    </location>
</feature>
<feature type="compositionally biased region" description="Polar residues" evidence="1">
    <location>
        <begin position="108"/>
        <end position="118"/>
    </location>
</feature>
<evidence type="ECO:0000256" key="1">
    <source>
        <dbReference type="SAM" id="MobiDB-lite"/>
    </source>
</evidence>
<organism evidence="3 4">
    <name type="scientific">Cylicocyclus nassatus</name>
    <name type="common">Nematode worm</name>
    <dbReference type="NCBI Taxonomy" id="53992"/>
    <lineage>
        <taxon>Eukaryota</taxon>
        <taxon>Metazoa</taxon>
        <taxon>Ecdysozoa</taxon>
        <taxon>Nematoda</taxon>
        <taxon>Chromadorea</taxon>
        <taxon>Rhabditida</taxon>
        <taxon>Rhabditina</taxon>
        <taxon>Rhabditomorpha</taxon>
        <taxon>Strongyloidea</taxon>
        <taxon>Strongylidae</taxon>
        <taxon>Cylicocyclus</taxon>
    </lineage>
</organism>
<reference evidence="3" key="1">
    <citation type="submission" date="2023-07" db="EMBL/GenBank/DDBJ databases">
        <authorList>
            <consortium name="CYATHOMIX"/>
        </authorList>
    </citation>
    <scope>NUCLEOTIDE SEQUENCE</scope>
    <source>
        <strain evidence="3">N/A</strain>
    </source>
</reference>
<protein>
    <submittedName>
        <fullName evidence="3">Uncharacterized protein</fullName>
    </submittedName>
</protein>
<keyword evidence="2" id="KW-0812">Transmembrane</keyword>
<evidence type="ECO:0000313" key="3">
    <source>
        <dbReference type="EMBL" id="CAJ0589455.1"/>
    </source>
</evidence>
<dbReference type="AlphaFoldDB" id="A0AA36DMD4"/>
<sequence length="337" mass="38584">MYLPIGRKNSRIRQLCNLANFSIRFLDVCVRCFSESGGIVHPPTDQQDYPRFFCGREGGAMLLVLILGIADFAIITLSILQCCSKSQKQESPVVQEQSKVKTLPVEKTQPTPAKTSLKTPKPAFEIRKSPKDDEKIKTELESLRDEEYPFQKAVERKEKEKEKREIEGKVEQHFSKVGEKEKDLSVYSMDVKQLKKRDQGKSAEKGKQTSKEGNIGSADAERRGSQEKRGGSFERKASSAEAQILKKKEMSSQERKASGEDQMMKEARIFWNRHFNHIATCFNGVNNEELAKGNLENFFEILRAVVLKKLNTWRDIIDFLEFDFIPVCLSTFMCIRI</sequence>
<feature type="transmembrane region" description="Helical" evidence="2">
    <location>
        <begin position="60"/>
        <end position="80"/>
    </location>
</feature>
<comment type="caution">
    <text evidence="3">The sequence shown here is derived from an EMBL/GenBank/DDBJ whole genome shotgun (WGS) entry which is preliminary data.</text>
</comment>
<keyword evidence="4" id="KW-1185">Reference proteome</keyword>
<accession>A0AA36DMD4</accession>
<proteinExistence type="predicted"/>